<dbReference type="RefSeq" id="WP_104483688.1">
    <property type="nucleotide sequence ID" value="NZ_CP154825.1"/>
</dbReference>
<dbReference type="EMBL" id="PTIX01000061">
    <property type="protein sequence ID" value="PPK60214.1"/>
    <property type="molecule type" value="Genomic_DNA"/>
</dbReference>
<accession>A0A2S6GAX8</accession>
<dbReference type="OrthoDB" id="8156917at2"/>
<dbReference type="InterPro" id="IPR050627">
    <property type="entry name" value="Nitroreductase/BluB"/>
</dbReference>
<proteinExistence type="predicted"/>
<dbReference type="SUPFAM" id="SSF55469">
    <property type="entry name" value="FMN-dependent nitroreductase-like"/>
    <property type="match status" value="2"/>
</dbReference>
<organism evidence="2 3">
    <name type="scientific">Actinokineospora auranticolor</name>
    <dbReference type="NCBI Taxonomy" id="155976"/>
    <lineage>
        <taxon>Bacteria</taxon>
        <taxon>Bacillati</taxon>
        <taxon>Actinomycetota</taxon>
        <taxon>Actinomycetes</taxon>
        <taxon>Pseudonocardiales</taxon>
        <taxon>Pseudonocardiaceae</taxon>
        <taxon>Actinokineospora</taxon>
    </lineage>
</organism>
<dbReference type="InterPro" id="IPR000415">
    <property type="entry name" value="Nitroreductase-like"/>
</dbReference>
<dbReference type="Proteomes" id="UP000239203">
    <property type="component" value="Unassembled WGS sequence"/>
</dbReference>
<dbReference type="NCBIfam" id="NF047509">
    <property type="entry name" value="Rv3131_FMN_oxido"/>
    <property type="match status" value="1"/>
</dbReference>
<comment type="caution">
    <text evidence="2">The sequence shown here is derived from an EMBL/GenBank/DDBJ whole genome shotgun (WGS) entry which is preliminary data.</text>
</comment>
<dbReference type="PANTHER" id="PTHR23026">
    <property type="entry name" value="NADPH NITROREDUCTASE"/>
    <property type="match status" value="1"/>
</dbReference>
<evidence type="ECO:0000313" key="3">
    <source>
        <dbReference type="Proteomes" id="UP000239203"/>
    </source>
</evidence>
<protein>
    <submittedName>
        <fullName evidence="2">Nitroreductase</fullName>
    </submittedName>
</protein>
<name>A0A2S6GAX8_9PSEU</name>
<feature type="non-terminal residue" evidence="2">
    <location>
        <position position="335"/>
    </location>
</feature>
<gene>
    <name evidence="2" type="ORF">CLV40_1611</name>
</gene>
<evidence type="ECO:0000259" key="1">
    <source>
        <dbReference type="Pfam" id="PF00881"/>
    </source>
</evidence>
<dbReference type="InterPro" id="IPR029479">
    <property type="entry name" value="Nitroreductase"/>
</dbReference>
<sequence length="335" mass="35918">MPRTDHDTVRDAIALACRAPSVHNTQPWHWLAGDRSVHLMADWTRRAPNTDPDGRDLLISCGTALHHLTVAFAALGLRAVPTLLPNPAEPEHLAAVTTHPHEPDTDDIALVAAVTRRRTDRRRYSSWPVPTAHLDLLVERAAALGALAVPLADTVQRYRFAHAATAAARGQEADPGYTAELATWAGRGSSAVEGVPARSIPVRTTDVDGIPMRAFPAGTLALSPTGDNEDDGSVLLILGTTDDDARARLRAGQAASAVLLTATDLGLATCPMSQPLETPRYRAEIRDRFLDGAGHPQLVIRIGYAPTSAHPLPPTPRRPLSDVFAYLPGMAPQQR</sequence>
<keyword evidence="3" id="KW-1185">Reference proteome</keyword>
<dbReference type="AlphaFoldDB" id="A0A2S6GAX8"/>
<evidence type="ECO:0000313" key="2">
    <source>
        <dbReference type="EMBL" id="PPK60214.1"/>
    </source>
</evidence>
<dbReference type="PANTHER" id="PTHR23026:SF123">
    <property type="entry name" value="NAD(P)H NITROREDUCTASE RV3131-RELATED"/>
    <property type="match status" value="1"/>
</dbReference>
<feature type="domain" description="Nitroreductase" evidence="1">
    <location>
        <begin position="115"/>
        <end position="304"/>
    </location>
</feature>
<dbReference type="Pfam" id="PF00881">
    <property type="entry name" value="Nitroreductase"/>
    <property type="match status" value="1"/>
</dbReference>
<dbReference type="Gene3D" id="3.40.109.10">
    <property type="entry name" value="NADH Oxidase"/>
    <property type="match status" value="1"/>
</dbReference>
<dbReference type="GO" id="GO:0016491">
    <property type="term" value="F:oxidoreductase activity"/>
    <property type="evidence" value="ECO:0007669"/>
    <property type="project" value="InterPro"/>
</dbReference>
<reference evidence="2 3" key="1">
    <citation type="submission" date="2018-02" db="EMBL/GenBank/DDBJ databases">
        <title>Genomic Encyclopedia of Archaeal and Bacterial Type Strains, Phase II (KMG-II): from individual species to whole genera.</title>
        <authorList>
            <person name="Goeker M."/>
        </authorList>
    </citation>
    <scope>NUCLEOTIDE SEQUENCE [LARGE SCALE GENOMIC DNA]</scope>
    <source>
        <strain evidence="2 3">YU 961-1</strain>
    </source>
</reference>